<reference evidence="2 3" key="1">
    <citation type="submission" date="2017-04" db="EMBL/GenBank/DDBJ databases">
        <title>Complete Genome Sequence of Streptomyces gilvosporeus F607, a Capable Producer of Natamycin.</title>
        <authorList>
            <person name="Zong G."/>
            <person name="Zhong C."/>
            <person name="Fu J."/>
            <person name="Qin R."/>
            <person name="Cao G."/>
        </authorList>
    </citation>
    <scope>NUCLEOTIDE SEQUENCE [LARGE SCALE GENOMIC DNA]</scope>
    <source>
        <strain evidence="2 3">F607</strain>
    </source>
</reference>
<accession>A0A1V0TUF0</accession>
<evidence type="ECO:0000256" key="1">
    <source>
        <dbReference type="SAM" id="MobiDB-lite"/>
    </source>
</evidence>
<name>A0A1V0TUF0_9ACTN</name>
<sequence>MRDLTGRLLGRLALLLVPVRDSTGPRPTLIRWTERLFPANGRHRAAAVAPAPAPGSDARRRRIALPPHKSPYAQEATTDEPFEELPVSVRPYVLAPRTAIAITGLLIPTMPLP</sequence>
<dbReference type="AlphaFoldDB" id="A0A1V0TUF0"/>
<dbReference type="EMBL" id="CP020569">
    <property type="protein sequence ID" value="ARF56511.1"/>
    <property type="molecule type" value="Genomic_DNA"/>
</dbReference>
<dbReference type="KEGG" id="sgv:B1H19_22135"/>
<gene>
    <name evidence="2" type="ORF">B1H19_22135</name>
</gene>
<organism evidence="2 3">
    <name type="scientific">Streptomyces gilvosporeus</name>
    <dbReference type="NCBI Taxonomy" id="553510"/>
    <lineage>
        <taxon>Bacteria</taxon>
        <taxon>Bacillati</taxon>
        <taxon>Actinomycetota</taxon>
        <taxon>Actinomycetes</taxon>
        <taxon>Kitasatosporales</taxon>
        <taxon>Streptomycetaceae</taxon>
        <taxon>Streptomyces</taxon>
    </lineage>
</organism>
<evidence type="ECO:0000313" key="2">
    <source>
        <dbReference type="EMBL" id="ARF56511.1"/>
    </source>
</evidence>
<evidence type="ECO:0000313" key="3">
    <source>
        <dbReference type="Proteomes" id="UP000192726"/>
    </source>
</evidence>
<proteinExistence type="predicted"/>
<dbReference type="Proteomes" id="UP000192726">
    <property type="component" value="Chromosome"/>
</dbReference>
<feature type="region of interest" description="Disordered" evidence="1">
    <location>
        <begin position="44"/>
        <end position="80"/>
    </location>
</feature>
<dbReference type="OrthoDB" id="4326862at2"/>
<protein>
    <submittedName>
        <fullName evidence="2">Uncharacterized protein</fullName>
    </submittedName>
</protein>
<keyword evidence="3" id="KW-1185">Reference proteome</keyword>
<dbReference type="RefSeq" id="WP_083106545.1">
    <property type="nucleotide sequence ID" value="NZ_CP020569.1"/>
</dbReference>